<dbReference type="RefSeq" id="WP_062558619.1">
    <property type="nucleotide sequence ID" value="NZ_CP013341.1"/>
</dbReference>
<dbReference type="AlphaFoldDB" id="A0A1H2EZS2"/>
<sequence length="240" mass="25620">MKAVSRNIWVTNFGGVILASLLVLPVHAQLMLAHEGHHDAGGCTIKTGEFPITFSAYEVPEGGIPPMHSFCENLPNTGKVNLTVELPQQARQMLLAVRLVKEGHDGGHSGEQHSSAAINHKPAVVDDHSGHEGMEHGEHMEHEITEHGIVYMPPEMHRSGIIVVAANIEEKGQYAIHLERKDDAGNVKTVVKIPLNVGKGGGHGSHGGGIGLMEIALLVIAGGGAAFYFMRRKKASEASV</sequence>
<name>A0A1H2EZS2_9PROT</name>
<keyword evidence="3" id="KW-1185">Reference proteome</keyword>
<reference evidence="3" key="1">
    <citation type="submission" date="2016-10" db="EMBL/GenBank/DDBJ databases">
        <authorList>
            <person name="Varghese N."/>
            <person name="Submissions S."/>
        </authorList>
    </citation>
    <scope>NUCLEOTIDE SEQUENCE [LARGE SCALE GENOMIC DNA]</scope>
    <source>
        <strain evidence="3">Nm10</strain>
    </source>
</reference>
<organism evidence="2 3">
    <name type="scientific">Nitrosomonas ureae</name>
    <dbReference type="NCBI Taxonomy" id="44577"/>
    <lineage>
        <taxon>Bacteria</taxon>
        <taxon>Pseudomonadati</taxon>
        <taxon>Pseudomonadota</taxon>
        <taxon>Betaproteobacteria</taxon>
        <taxon>Nitrosomonadales</taxon>
        <taxon>Nitrosomonadaceae</taxon>
        <taxon>Nitrosomonas</taxon>
    </lineage>
</organism>
<dbReference type="Proteomes" id="UP000182882">
    <property type="component" value="Unassembled WGS sequence"/>
</dbReference>
<protein>
    <submittedName>
        <fullName evidence="2">Uncharacterized protein</fullName>
    </submittedName>
</protein>
<gene>
    <name evidence="2" type="ORF">SAMN05216406_11668</name>
</gene>
<dbReference type="EMBL" id="FNLN01000016">
    <property type="protein sequence ID" value="SDU00620.1"/>
    <property type="molecule type" value="Genomic_DNA"/>
</dbReference>
<dbReference type="KEGG" id="nur:ATY38_06635"/>
<keyword evidence="1" id="KW-0472">Membrane</keyword>
<accession>A0A1H2EZS2</accession>
<evidence type="ECO:0000313" key="2">
    <source>
        <dbReference type="EMBL" id="SDU00620.1"/>
    </source>
</evidence>
<evidence type="ECO:0000313" key="3">
    <source>
        <dbReference type="Proteomes" id="UP000182882"/>
    </source>
</evidence>
<feature type="transmembrane region" description="Helical" evidence="1">
    <location>
        <begin position="209"/>
        <end position="230"/>
    </location>
</feature>
<keyword evidence="1" id="KW-0812">Transmembrane</keyword>
<proteinExistence type="predicted"/>
<evidence type="ECO:0000256" key="1">
    <source>
        <dbReference type="SAM" id="Phobius"/>
    </source>
</evidence>
<keyword evidence="1" id="KW-1133">Transmembrane helix</keyword>